<accession>A0A388TCQ5</accession>
<dbReference type="AlphaFoldDB" id="A0A388TCQ5"/>
<comment type="caution">
    <text evidence="1">The sequence shown here is derived from an EMBL/GenBank/DDBJ whole genome shotgun (WGS) entry which is preliminary data.</text>
</comment>
<protein>
    <submittedName>
        <fullName evidence="1">Thioredoxin</fullName>
    </submittedName>
</protein>
<dbReference type="EMBL" id="BGZN01000038">
    <property type="protein sequence ID" value="GBR74288.1"/>
    <property type="molecule type" value="Genomic_DNA"/>
</dbReference>
<reference evidence="1 2" key="1">
    <citation type="journal article" date="2019" name="ISME J.">
        <title>Genome analyses of uncultured TG2/ZB3 bacteria in 'Margulisbacteria' specifically attached to ectosymbiotic spirochetes of protists in the termite gut.</title>
        <authorList>
            <person name="Utami Y.D."/>
            <person name="Kuwahara H."/>
            <person name="Igai K."/>
            <person name="Murakami T."/>
            <person name="Sugaya K."/>
            <person name="Morikawa T."/>
            <person name="Nagura Y."/>
            <person name="Yuki M."/>
            <person name="Deevong P."/>
            <person name="Inoue T."/>
            <person name="Kihara K."/>
            <person name="Lo N."/>
            <person name="Yamada A."/>
            <person name="Ohkuma M."/>
            <person name="Hongoh Y."/>
        </authorList>
    </citation>
    <scope>NUCLEOTIDE SEQUENCE [LARGE SCALE GENOMIC DNA]</scope>
    <source>
        <strain evidence="1">NkOx7-01</strain>
    </source>
</reference>
<dbReference type="Gene3D" id="3.40.30.10">
    <property type="entry name" value="Glutaredoxin"/>
    <property type="match status" value="1"/>
</dbReference>
<dbReference type="SUPFAM" id="SSF52833">
    <property type="entry name" value="Thioredoxin-like"/>
    <property type="match status" value="1"/>
</dbReference>
<proteinExistence type="predicted"/>
<organism evidence="1 2">
    <name type="scientific">Termititenax aidoneus</name>
    <dbReference type="NCBI Taxonomy" id="2218524"/>
    <lineage>
        <taxon>Bacteria</taxon>
        <taxon>Bacillati</taxon>
        <taxon>Candidatus Margulisiibacteriota</taxon>
        <taxon>Candidatus Termititenacia</taxon>
        <taxon>Candidatus Termititenacales</taxon>
        <taxon>Candidatus Termititenacaceae</taxon>
        <taxon>Candidatus Termititenax</taxon>
    </lineage>
</organism>
<name>A0A388TCQ5_TERA1</name>
<dbReference type="InterPro" id="IPR036249">
    <property type="entry name" value="Thioredoxin-like_sf"/>
</dbReference>
<evidence type="ECO:0000313" key="2">
    <source>
        <dbReference type="Proteomes" id="UP000269352"/>
    </source>
</evidence>
<sequence length="88" mass="9845">MFVEVEICLGTTCFVLGASALQELQLPEKLRRQTKISYVRCLNVCKNADKFSKAPYARIDGEIVAEISAEKLAQILEQKIKGEKNEAN</sequence>
<evidence type="ECO:0000313" key="1">
    <source>
        <dbReference type="EMBL" id="GBR74288.1"/>
    </source>
</evidence>
<keyword evidence="2" id="KW-1185">Reference proteome</keyword>
<dbReference type="Proteomes" id="UP000269352">
    <property type="component" value="Unassembled WGS sequence"/>
</dbReference>
<gene>
    <name evidence="1" type="primary">trx</name>
    <name evidence="1" type="ORF">NO1_1492</name>
</gene>